<comment type="similarity">
    <text evidence="2">Belongs to the glycosyl hydrolase 9 (cellulase E) family.</text>
</comment>
<accession>A0AAP0CJS1</accession>
<proteinExistence type="inferred from homology"/>
<evidence type="ECO:0000256" key="3">
    <source>
        <dbReference type="ARBA" id="ARBA00012601"/>
    </source>
</evidence>
<evidence type="ECO:0000313" key="11">
    <source>
        <dbReference type="Proteomes" id="UP001408789"/>
    </source>
</evidence>
<evidence type="ECO:0000256" key="6">
    <source>
        <dbReference type="ARBA" id="ARBA00023277"/>
    </source>
</evidence>
<dbReference type="InterPro" id="IPR012341">
    <property type="entry name" value="6hp_glycosidase-like_sf"/>
</dbReference>
<dbReference type="InterPro" id="IPR008928">
    <property type="entry name" value="6-hairpin_glycosidase_sf"/>
</dbReference>
<evidence type="ECO:0000256" key="7">
    <source>
        <dbReference type="ARBA" id="ARBA00023295"/>
    </source>
</evidence>
<dbReference type="Gene3D" id="1.50.10.10">
    <property type="match status" value="1"/>
</dbReference>
<name>A0AAP0CJS1_9ASTR</name>
<evidence type="ECO:0000256" key="5">
    <source>
        <dbReference type="ARBA" id="ARBA00023001"/>
    </source>
</evidence>
<dbReference type="EC" id="3.2.1.4" evidence="3"/>
<keyword evidence="11" id="KW-1185">Reference proteome</keyword>
<evidence type="ECO:0000256" key="4">
    <source>
        <dbReference type="ARBA" id="ARBA00022801"/>
    </source>
</evidence>
<evidence type="ECO:0000256" key="8">
    <source>
        <dbReference type="ARBA" id="ARBA00023326"/>
    </source>
</evidence>
<comment type="caution">
    <text evidence="10">The sequence shown here is derived from an EMBL/GenBank/DDBJ whole genome shotgun (WGS) entry which is preliminary data.</text>
</comment>
<organism evidence="10 11">
    <name type="scientific">Deinandra increscens subsp. villosa</name>
    <dbReference type="NCBI Taxonomy" id="3103831"/>
    <lineage>
        <taxon>Eukaryota</taxon>
        <taxon>Viridiplantae</taxon>
        <taxon>Streptophyta</taxon>
        <taxon>Embryophyta</taxon>
        <taxon>Tracheophyta</taxon>
        <taxon>Spermatophyta</taxon>
        <taxon>Magnoliopsida</taxon>
        <taxon>eudicotyledons</taxon>
        <taxon>Gunneridae</taxon>
        <taxon>Pentapetalae</taxon>
        <taxon>asterids</taxon>
        <taxon>campanulids</taxon>
        <taxon>Asterales</taxon>
        <taxon>Asteraceae</taxon>
        <taxon>Asteroideae</taxon>
        <taxon>Heliantheae alliance</taxon>
        <taxon>Madieae</taxon>
        <taxon>Madiinae</taxon>
        <taxon>Deinandra</taxon>
    </lineage>
</organism>
<feature type="domain" description="Glycoside hydrolase family 9" evidence="9">
    <location>
        <begin position="42"/>
        <end position="151"/>
    </location>
</feature>
<evidence type="ECO:0000313" key="10">
    <source>
        <dbReference type="EMBL" id="KAK9057986.1"/>
    </source>
</evidence>
<gene>
    <name evidence="10" type="ORF">SSX86_022826</name>
</gene>
<comment type="catalytic activity">
    <reaction evidence="1">
        <text>Endohydrolysis of (1-&gt;4)-beta-D-glucosidic linkages in cellulose, lichenin and cereal beta-D-glucans.</text>
        <dbReference type="EC" id="3.2.1.4"/>
    </reaction>
</comment>
<evidence type="ECO:0000256" key="2">
    <source>
        <dbReference type="ARBA" id="ARBA00007072"/>
    </source>
</evidence>
<keyword evidence="7" id="KW-0326">Glycosidase</keyword>
<keyword evidence="8" id="KW-0624">Polysaccharide degradation</keyword>
<sequence>MTTRRRVTVTTLYPRSSAFKAVEKESEKGDTEDLGTRRELTCSSAKVDLVGGYYDAGNNVKFGLPMAFTTTMLAWSITEFGDNMKSELGNAKAALPWSSYYLVKASTATPYNLYVQVRHEDMDTPRNVYKVSTQNPGSDVAAETAAALVAAP</sequence>
<dbReference type="EMBL" id="JBCNJP010000023">
    <property type="protein sequence ID" value="KAK9057986.1"/>
    <property type="molecule type" value="Genomic_DNA"/>
</dbReference>
<dbReference type="AlphaFoldDB" id="A0AAP0CJS1"/>
<dbReference type="Proteomes" id="UP001408789">
    <property type="component" value="Unassembled WGS sequence"/>
</dbReference>
<evidence type="ECO:0000259" key="9">
    <source>
        <dbReference type="Pfam" id="PF00759"/>
    </source>
</evidence>
<dbReference type="GO" id="GO:0030245">
    <property type="term" value="P:cellulose catabolic process"/>
    <property type="evidence" value="ECO:0007669"/>
    <property type="project" value="UniProtKB-KW"/>
</dbReference>
<dbReference type="InterPro" id="IPR001701">
    <property type="entry name" value="Glyco_hydro_9"/>
</dbReference>
<dbReference type="Pfam" id="PF00759">
    <property type="entry name" value="Glyco_hydro_9"/>
    <property type="match status" value="1"/>
</dbReference>
<reference evidence="10 11" key="1">
    <citation type="submission" date="2024-04" db="EMBL/GenBank/DDBJ databases">
        <title>The reference genome of an endangered Asteraceae, Deinandra increscens subsp. villosa, native to the Central Coast of California.</title>
        <authorList>
            <person name="Guilliams M."/>
            <person name="Hasenstab-Lehman K."/>
            <person name="Meyer R."/>
            <person name="Mcevoy S."/>
        </authorList>
    </citation>
    <scope>NUCLEOTIDE SEQUENCE [LARGE SCALE GENOMIC DNA]</scope>
    <source>
        <tissue evidence="10">Leaf</tissue>
    </source>
</reference>
<keyword evidence="5" id="KW-0136">Cellulose degradation</keyword>
<evidence type="ECO:0000256" key="1">
    <source>
        <dbReference type="ARBA" id="ARBA00000966"/>
    </source>
</evidence>
<keyword evidence="4" id="KW-0378">Hydrolase</keyword>
<keyword evidence="6" id="KW-0119">Carbohydrate metabolism</keyword>
<dbReference type="PANTHER" id="PTHR22298">
    <property type="entry name" value="ENDO-1,4-BETA-GLUCANASE"/>
    <property type="match status" value="1"/>
</dbReference>
<protein>
    <recommendedName>
        <fullName evidence="3">cellulase</fullName>
        <ecNumber evidence="3">3.2.1.4</ecNumber>
    </recommendedName>
</protein>
<dbReference type="SUPFAM" id="SSF48208">
    <property type="entry name" value="Six-hairpin glycosidases"/>
    <property type="match status" value="1"/>
</dbReference>
<dbReference type="GO" id="GO:0008810">
    <property type="term" value="F:cellulase activity"/>
    <property type="evidence" value="ECO:0007669"/>
    <property type="project" value="UniProtKB-EC"/>
</dbReference>